<dbReference type="Gramene" id="Psat01G0202300-T1">
    <property type="protein sequence ID" value="KAI5443202.1"/>
    <property type="gene ID" value="KIW84_012023"/>
</dbReference>
<dbReference type="Proteomes" id="UP001058974">
    <property type="component" value="Chromosome 1"/>
</dbReference>
<protein>
    <submittedName>
        <fullName evidence="1">Uncharacterized protein</fullName>
    </submittedName>
</protein>
<keyword evidence="2" id="KW-1185">Reference proteome</keyword>
<comment type="caution">
    <text evidence="1">The sequence shown here is derived from an EMBL/GenBank/DDBJ whole genome shotgun (WGS) entry which is preliminary data.</text>
</comment>
<gene>
    <name evidence="1" type="ORF">KIW84_012023</name>
</gene>
<dbReference type="EMBL" id="JAMSHJ010000001">
    <property type="protein sequence ID" value="KAI5443202.1"/>
    <property type="molecule type" value="Genomic_DNA"/>
</dbReference>
<evidence type="ECO:0000313" key="1">
    <source>
        <dbReference type="EMBL" id="KAI5443202.1"/>
    </source>
</evidence>
<dbReference type="AlphaFoldDB" id="A0A9D5BGM3"/>
<accession>A0A9D5BGM3</accession>
<evidence type="ECO:0000313" key="2">
    <source>
        <dbReference type="Proteomes" id="UP001058974"/>
    </source>
</evidence>
<organism evidence="1 2">
    <name type="scientific">Pisum sativum</name>
    <name type="common">Garden pea</name>
    <name type="synonym">Lathyrus oleraceus</name>
    <dbReference type="NCBI Taxonomy" id="3888"/>
    <lineage>
        <taxon>Eukaryota</taxon>
        <taxon>Viridiplantae</taxon>
        <taxon>Streptophyta</taxon>
        <taxon>Embryophyta</taxon>
        <taxon>Tracheophyta</taxon>
        <taxon>Spermatophyta</taxon>
        <taxon>Magnoliopsida</taxon>
        <taxon>eudicotyledons</taxon>
        <taxon>Gunneridae</taxon>
        <taxon>Pentapetalae</taxon>
        <taxon>rosids</taxon>
        <taxon>fabids</taxon>
        <taxon>Fabales</taxon>
        <taxon>Fabaceae</taxon>
        <taxon>Papilionoideae</taxon>
        <taxon>50 kb inversion clade</taxon>
        <taxon>NPAAA clade</taxon>
        <taxon>Hologalegina</taxon>
        <taxon>IRL clade</taxon>
        <taxon>Fabeae</taxon>
        <taxon>Lathyrus</taxon>
    </lineage>
</organism>
<proteinExistence type="predicted"/>
<reference evidence="1 2" key="1">
    <citation type="journal article" date="2022" name="Nat. Genet.">
        <title>Improved pea reference genome and pan-genome highlight genomic features and evolutionary characteristics.</title>
        <authorList>
            <person name="Yang T."/>
            <person name="Liu R."/>
            <person name="Luo Y."/>
            <person name="Hu S."/>
            <person name="Wang D."/>
            <person name="Wang C."/>
            <person name="Pandey M.K."/>
            <person name="Ge S."/>
            <person name="Xu Q."/>
            <person name="Li N."/>
            <person name="Li G."/>
            <person name="Huang Y."/>
            <person name="Saxena R.K."/>
            <person name="Ji Y."/>
            <person name="Li M."/>
            <person name="Yan X."/>
            <person name="He Y."/>
            <person name="Liu Y."/>
            <person name="Wang X."/>
            <person name="Xiang C."/>
            <person name="Varshney R.K."/>
            <person name="Ding H."/>
            <person name="Gao S."/>
            <person name="Zong X."/>
        </authorList>
    </citation>
    <scope>NUCLEOTIDE SEQUENCE [LARGE SCALE GENOMIC DNA]</scope>
    <source>
        <strain evidence="1 2">cv. Zhongwan 6</strain>
    </source>
</reference>
<sequence>MQDFDDMHVAYRDDAQRECYIALYHRPMAPTRYPDQHCIEALGFQTTPDAIPETPMGYFLGKEVEKFWSDISGGGSQDPSTQLSHVIHNPAFRYFQMILAHSFLGRPDVETLLSEKEIFLLFCASQSRPVGCGNFLLCSLNGVSRSTEGVIHVGGIITQIAVTLGLSRKLLHLRTYCGYTTMDIDFCLTRGLMRRAFFHPCQFRLLVDNEAIHYFTLPDPMMTSVHDPANWSYALEGQGETIEEPRSPPIAEYMPTPPSPRITVFSNNLSLQTPDIRTQITECRREIAELR</sequence>
<name>A0A9D5BGM3_PEA</name>